<gene>
    <name evidence="8" type="ORF">ARHIZOSPH14_24560</name>
</gene>
<sequence>MTELPRTRDIPLPDSHRWRAYWVCVAVAGLTILDLSKVNVALPSIEEAMGAASTELQLIVSGYVLAFGLTLVPAGRLGDQRSRTVLFVVGLSLFTLTSLACALAPTATWLMVFRMLQGVAAGIQMPQVLGLIQQLFHGAERGRAFGLFGAMIGVTTAIGPTLGGLLIAIGGPEDGWRGIFWMNVPLGVIAIALALWVLPETRTRSHRRVQLDPVGLVIFGVSVLALMWPFLFTTGSPDDDPARWWLLVVFVLGASAFVAWERRYEASGRQPLVPLGLFRIGSFRNGALLQSVFFAAIPSMFLLTTLYLQDGLDVAPVFAGMVTMGYALTSAFSSWRGGLLVERWGRSLVLFGLGVLIVGVGVLVLLALTTPSAATPWAMAGALIVAGLGGGLVVSPNQTLTLADVPVRSGGLAGSVGQLGQRIGTAVGTAVALSLFYATLYREEGSVAELEVFHHAYGTGMLAVAVLLALAFAVGVADLGARVRARRKRPVSDEPGPDEPDDEDLASGHA</sequence>
<keyword evidence="2 6" id="KW-0812">Transmembrane</keyword>
<keyword evidence="4 6" id="KW-0472">Membrane</keyword>
<dbReference type="GO" id="GO:0005886">
    <property type="term" value="C:plasma membrane"/>
    <property type="evidence" value="ECO:0007669"/>
    <property type="project" value="UniProtKB-SubCell"/>
</dbReference>
<feature type="transmembrane region" description="Helical" evidence="6">
    <location>
        <begin position="423"/>
        <end position="441"/>
    </location>
</feature>
<dbReference type="InterPro" id="IPR005829">
    <property type="entry name" value="Sugar_transporter_CS"/>
</dbReference>
<proteinExistence type="predicted"/>
<feature type="transmembrane region" description="Helical" evidence="6">
    <location>
        <begin position="242"/>
        <end position="260"/>
    </location>
</feature>
<comment type="subcellular location">
    <subcellularLocation>
        <location evidence="1">Cell membrane</location>
        <topology evidence="1">Multi-pass membrane protein</topology>
    </subcellularLocation>
</comment>
<feature type="transmembrane region" description="Helical" evidence="6">
    <location>
        <begin position="287"/>
        <end position="308"/>
    </location>
</feature>
<evidence type="ECO:0000256" key="5">
    <source>
        <dbReference type="SAM" id="MobiDB-lite"/>
    </source>
</evidence>
<dbReference type="InterPro" id="IPR036259">
    <property type="entry name" value="MFS_trans_sf"/>
</dbReference>
<dbReference type="PROSITE" id="PS50850">
    <property type="entry name" value="MFS"/>
    <property type="match status" value="1"/>
</dbReference>
<reference evidence="8" key="1">
    <citation type="submission" date="2022-12" db="EMBL/GenBank/DDBJ databases">
        <title>Reference genome sequencing for broad-spectrum identification of bacterial and archaeal isolates by mass spectrometry.</title>
        <authorList>
            <person name="Sekiguchi Y."/>
            <person name="Tourlousse D.M."/>
        </authorList>
    </citation>
    <scope>NUCLEOTIDE SEQUENCE</scope>
    <source>
        <strain evidence="8">14</strain>
    </source>
</reference>
<dbReference type="PRINTS" id="PR01036">
    <property type="entry name" value="TCRTETB"/>
</dbReference>
<dbReference type="RefSeq" id="WP_281885395.1">
    <property type="nucleotide sequence ID" value="NZ_BSDP01000001.1"/>
</dbReference>
<dbReference type="SUPFAM" id="SSF103473">
    <property type="entry name" value="MFS general substrate transporter"/>
    <property type="match status" value="1"/>
</dbReference>
<feature type="domain" description="Major facilitator superfamily (MFS) profile" evidence="7">
    <location>
        <begin position="20"/>
        <end position="489"/>
    </location>
</feature>
<feature type="transmembrane region" description="Helical" evidence="6">
    <location>
        <begin position="347"/>
        <end position="368"/>
    </location>
</feature>
<dbReference type="EMBL" id="BSDP01000001">
    <property type="protein sequence ID" value="GLI28214.1"/>
    <property type="molecule type" value="Genomic_DNA"/>
</dbReference>
<comment type="caution">
    <text evidence="8">The sequence shown here is derived from an EMBL/GenBank/DDBJ whole genome shotgun (WGS) entry which is preliminary data.</text>
</comment>
<feature type="transmembrane region" description="Helical" evidence="6">
    <location>
        <begin position="85"/>
        <end position="105"/>
    </location>
</feature>
<keyword evidence="3 6" id="KW-1133">Transmembrane helix</keyword>
<feature type="transmembrane region" description="Helical" evidence="6">
    <location>
        <begin position="56"/>
        <end position="73"/>
    </location>
</feature>
<protein>
    <submittedName>
        <fullName evidence="8">MFS transporter</fullName>
    </submittedName>
</protein>
<feature type="transmembrane region" description="Helical" evidence="6">
    <location>
        <begin position="211"/>
        <end position="230"/>
    </location>
</feature>
<dbReference type="GO" id="GO:0022857">
    <property type="term" value="F:transmembrane transporter activity"/>
    <property type="evidence" value="ECO:0007669"/>
    <property type="project" value="InterPro"/>
</dbReference>
<dbReference type="Proteomes" id="UP001144396">
    <property type="component" value="Unassembled WGS sequence"/>
</dbReference>
<dbReference type="CDD" id="cd17321">
    <property type="entry name" value="MFS_MMR_MDR_like"/>
    <property type="match status" value="1"/>
</dbReference>
<evidence type="ECO:0000256" key="1">
    <source>
        <dbReference type="ARBA" id="ARBA00004651"/>
    </source>
</evidence>
<evidence type="ECO:0000256" key="4">
    <source>
        <dbReference type="ARBA" id="ARBA00023136"/>
    </source>
</evidence>
<dbReference type="Gene3D" id="1.20.1720.10">
    <property type="entry name" value="Multidrug resistance protein D"/>
    <property type="match status" value="1"/>
</dbReference>
<feature type="transmembrane region" description="Helical" evidence="6">
    <location>
        <begin position="144"/>
        <end position="167"/>
    </location>
</feature>
<dbReference type="Pfam" id="PF07690">
    <property type="entry name" value="MFS_1"/>
    <property type="match status" value="1"/>
</dbReference>
<feature type="transmembrane region" description="Helical" evidence="6">
    <location>
        <begin position="20"/>
        <end position="36"/>
    </location>
</feature>
<feature type="transmembrane region" description="Helical" evidence="6">
    <location>
        <begin position="314"/>
        <end position="335"/>
    </location>
</feature>
<name>A0A9W6FPN3_9MICO</name>
<dbReference type="AlphaFoldDB" id="A0A9W6FPN3"/>
<feature type="transmembrane region" description="Helical" evidence="6">
    <location>
        <begin position="461"/>
        <end position="481"/>
    </location>
</feature>
<keyword evidence="9" id="KW-1185">Reference proteome</keyword>
<evidence type="ECO:0000259" key="7">
    <source>
        <dbReference type="PROSITE" id="PS50850"/>
    </source>
</evidence>
<dbReference type="InterPro" id="IPR020846">
    <property type="entry name" value="MFS_dom"/>
</dbReference>
<feature type="compositionally biased region" description="Acidic residues" evidence="5">
    <location>
        <begin position="495"/>
        <end position="510"/>
    </location>
</feature>
<feature type="transmembrane region" description="Helical" evidence="6">
    <location>
        <begin position="111"/>
        <end position="132"/>
    </location>
</feature>
<dbReference type="PANTHER" id="PTHR42718">
    <property type="entry name" value="MAJOR FACILITATOR SUPERFAMILY MULTIDRUG TRANSPORTER MFSC"/>
    <property type="match status" value="1"/>
</dbReference>
<feature type="region of interest" description="Disordered" evidence="5">
    <location>
        <begin position="485"/>
        <end position="510"/>
    </location>
</feature>
<organism evidence="8 9">
    <name type="scientific">Agromyces rhizosphaerae</name>
    <dbReference type="NCBI Taxonomy" id="88374"/>
    <lineage>
        <taxon>Bacteria</taxon>
        <taxon>Bacillati</taxon>
        <taxon>Actinomycetota</taxon>
        <taxon>Actinomycetes</taxon>
        <taxon>Micrococcales</taxon>
        <taxon>Microbacteriaceae</taxon>
        <taxon>Agromyces</taxon>
    </lineage>
</organism>
<dbReference type="InterPro" id="IPR011701">
    <property type="entry name" value="MFS"/>
</dbReference>
<feature type="transmembrane region" description="Helical" evidence="6">
    <location>
        <begin position="179"/>
        <end position="199"/>
    </location>
</feature>
<evidence type="ECO:0000256" key="3">
    <source>
        <dbReference type="ARBA" id="ARBA00022989"/>
    </source>
</evidence>
<dbReference type="PROSITE" id="PS00217">
    <property type="entry name" value="SUGAR_TRANSPORT_2"/>
    <property type="match status" value="1"/>
</dbReference>
<feature type="transmembrane region" description="Helical" evidence="6">
    <location>
        <begin position="374"/>
        <end position="394"/>
    </location>
</feature>
<evidence type="ECO:0000256" key="6">
    <source>
        <dbReference type="SAM" id="Phobius"/>
    </source>
</evidence>
<dbReference type="PANTHER" id="PTHR42718:SF39">
    <property type="entry name" value="ACTINORHODIN TRANSPORTER-RELATED"/>
    <property type="match status" value="1"/>
</dbReference>
<accession>A0A9W6FPN3</accession>
<evidence type="ECO:0000313" key="8">
    <source>
        <dbReference type="EMBL" id="GLI28214.1"/>
    </source>
</evidence>
<evidence type="ECO:0000313" key="9">
    <source>
        <dbReference type="Proteomes" id="UP001144396"/>
    </source>
</evidence>
<evidence type="ECO:0000256" key="2">
    <source>
        <dbReference type="ARBA" id="ARBA00022692"/>
    </source>
</evidence>
<dbReference type="Gene3D" id="1.20.1250.20">
    <property type="entry name" value="MFS general substrate transporter like domains"/>
    <property type="match status" value="1"/>
</dbReference>